<accession>A0A0R3C6K7</accession>
<dbReference type="InterPro" id="IPR057736">
    <property type="entry name" value="SAF_PseI/NeuA/NeuB"/>
</dbReference>
<dbReference type="InterPro" id="IPR020007">
    <property type="entry name" value="NeuB/NeuA"/>
</dbReference>
<dbReference type="InterPro" id="IPR013785">
    <property type="entry name" value="Aldolase_TIM"/>
</dbReference>
<dbReference type="GO" id="GO:0047444">
    <property type="term" value="F:N-acylneuraminate-9-phosphate synthase activity"/>
    <property type="evidence" value="ECO:0007669"/>
    <property type="project" value="TreeGrafter"/>
</dbReference>
<dbReference type="InterPro" id="IPR051690">
    <property type="entry name" value="PseI-like"/>
</dbReference>
<comment type="caution">
    <text evidence="2">The sequence shown here is derived from an EMBL/GenBank/DDBJ whole genome shotgun (WGS) entry which is preliminary data.</text>
</comment>
<dbReference type="STRING" id="108015.GA0061099_1012132"/>
<dbReference type="AlphaFoldDB" id="A0A0R3C6K7"/>
<dbReference type="Pfam" id="PF03102">
    <property type="entry name" value="NeuB"/>
    <property type="match status" value="1"/>
</dbReference>
<proteinExistence type="predicted"/>
<dbReference type="Gene3D" id="3.90.1210.10">
    <property type="entry name" value="Antifreeze-like/N-acetylneuraminic acid synthase C-terminal domain"/>
    <property type="match status" value="1"/>
</dbReference>
<protein>
    <submittedName>
        <fullName evidence="2">Pseudaminic acid synthase</fullName>
    </submittedName>
</protein>
<dbReference type="CDD" id="cd11615">
    <property type="entry name" value="SAF_NeuB_like"/>
    <property type="match status" value="1"/>
</dbReference>
<gene>
    <name evidence="2" type="ORF">AOQ72_26915</name>
</gene>
<dbReference type="PANTHER" id="PTHR42966:SF1">
    <property type="entry name" value="SIALIC ACID SYNTHASE"/>
    <property type="match status" value="1"/>
</dbReference>
<evidence type="ECO:0000313" key="3">
    <source>
        <dbReference type="Proteomes" id="UP000051380"/>
    </source>
</evidence>
<dbReference type="Pfam" id="PF08666">
    <property type="entry name" value="SAF"/>
    <property type="match status" value="1"/>
</dbReference>
<dbReference type="InterPro" id="IPR013974">
    <property type="entry name" value="SAF"/>
</dbReference>
<evidence type="ECO:0000259" key="1">
    <source>
        <dbReference type="PROSITE" id="PS50844"/>
    </source>
</evidence>
<dbReference type="SUPFAM" id="SSF51269">
    <property type="entry name" value="AFP III-like domain"/>
    <property type="match status" value="1"/>
</dbReference>
<dbReference type="RefSeq" id="WP_057028700.1">
    <property type="nucleotide sequence ID" value="NZ_LJYF01000030.1"/>
</dbReference>
<dbReference type="OrthoDB" id="9781701at2"/>
<sequence length="356" mass="37185">MTRHTLIIAEAGVNHDGSLDKALALVDAAADAGADIVKFQTFNAKALAGGAAKKAGYQQRTTDAAESQLAMLERLELPQAAHHTLIARAEEHGIEFLSTPFDDASLAFLLSLELPRIKIGSGDLTNAPLLHAAARAGATLILSTGMATLSEIEEALGVLAHGYAQRNDAAGLASFRAAWRDPAARAALARHVSLLHCTTEYPCPIADVNLAAMATMRSAFQLPVGYSDHTDGFEVSVAAVALGAAVIEKHLTLDRSAPGPDHAASLEPDDFKRMVGAIRNVEAALGDGVKAPRESEVGNVPVARKSIVAARALKAGEIIGPADITTKRPGTGRSPIEYWSLIGTAAPRALEPDDPV</sequence>
<dbReference type="SUPFAM" id="SSF51569">
    <property type="entry name" value="Aldolase"/>
    <property type="match status" value="1"/>
</dbReference>
<dbReference type="PROSITE" id="PS50844">
    <property type="entry name" value="AFP_LIKE"/>
    <property type="match status" value="1"/>
</dbReference>
<dbReference type="InterPro" id="IPR036732">
    <property type="entry name" value="AFP_Neu5c_C_sf"/>
</dbReference>
<dbReference type="NCBIfam" id="TIGR03569">
    <property type="entry name" value="NeuB_NnaB"/>
    <property type="match status" value="1"/>
</dbReference>
<feature type="domain" description="AFP-like" evidence="1">
    <location>
        <begin position="306"/>
        <end position="356"/>
    </location>
</feature>
<dbReference type="EMBL" id="LJYF01000030">
    <property type="protein sequence ID" value="KRP93255.1"/>
    <property type="molecule type" value="Genomic_DNA"/>
</dbReference>
<dbReference type="PANTHER" id="PTHR42966">
    <property type="entry name" value="N-ACETYLNEURAMINATE SYNTHASE"/>
    <property type="match status" value="1"/>
</dbReference>
<dbReference type="GO" id="GO:0016051">
    <property type="term" value="P:carbohydrate biosynthetic process"/>
    <property type="evidence" value="ECO:0007669"/>
    <property type="project" value="InterPro"/>
</dbReference>
<organism evidence="2 3">
    <name type="scientific">Bradyrhizobium yuanmingense</name>
    <dbReference type="NCBI Taxonomy" id="108015"/>
    <lineage>
        <taxon>Bacteria</taxon>
        <taxon>Pseudomonadati</taxon>
        <taxon>Pseudomonadota</taxon>
        <taxon>Alphaproteobacteria</taxon>
        <taxon>Hyphomicrobiales</taxon>
        <taxon>Nitrobacteraceae</taxon>
        <taxon>Bradyrhizobium</taxon>
    </lineage>
</organism>
<dbReference type="Proteomes" id="UP000051380">
    <property type="component" value="Unassembled WGS sequence"/>
</dbReference>
<dbReference type="Gene3D" id="3.20.20.70">
    <property type="entry name" value="Aldolase class I"/>
    <property type="match status" value="1"/>
</dbReference>
<dbReference type="InterPro" id="IPR013132">
    <property type="entry name" value="PseI/NeuA/B-like_N"/>
</dbReference>
<name>A0A0R3C6K7_9BRAD</name>
<evidence type="ECO:0000313" key="2">
    <source>
        <dbReference type="EMBL" id="KRP93255.1"/>
    </source>
</evidence>
<dbReference type="InterPro" id="IPR006190">
    <property type="entry name" value="SAF_AFP_Neu5Ac"/>
</dbReference>
<reference evidence="2 3" key="1">
    <citation type="submission" date="2015-09" db="EMBL/GenBank/DDBJ databases">
        <title>Draft Genome Sequence of the Strain BR 3267 (Bradyrhizobium yuanmingense) recommended as inoculant for cowpea in Brazil.</title>
        <authorList>
            <person name="Simoes-Araujo J.L."/>
            <person name="Zilli J.E."/>
        </authorList>
    </citation>
    <scope>NUCLEOTIDE SEQUENCE [LARGE SCALE GENOMIC DNA]</scope>
    <source>
        <strain evidence="2 3">BR3267</strain>
    </source>
</reference>